<feature type="transmembrane region" description="Helical" evidence="2">
    <location>
        <begin position="206"/>
        <end position="229"/>
    </location>
</feature>
<reference evidence="4" key="1">
    <citation type="journal article" date="2020" name="New Phytol.">
        <title>Comparative genomics reveals dynamic genome evolution in host specialist ectomycorrhizal fungi.</title>
        <authorList>
            <person name="Lofgren L.A."/>
            <person name="Nguyen N.H."/>
            <person name="Vilgalys R."/>
            <person name="Ruytinx J."/>
            <person name="Liao H.L."/>
            <person name="Branco S."/>
            <person name="Kuo A."/>
            <person name="LaButti K."/>
            <person name="Lipzen A."/>
            <person name="Andreopoulos W."/>
            <person name="Pangilinan J."/>
            <person name="Riley R."/>
            <person name="Hundley H."/>
            <person name="Na H."/>
            <person name="Barry K."/>
            <person name="Grigoriev I.V."/>
            <person name="Stajich J.E."/>
            <person name="Kennedy P.G."/>
        </authorList>
    </citation>
    <scope>NUCLEOTIDE SEQUENCE</scope>
    <source>
        <strain evidence="4">FC203</strain>
    </source>
</reference>
<feature type="region of interest" description="Disordered" evidence="1">
    <location>
        <begin position="1"/>
        <end position="29"/>
    </location>
</feature>
<evidence type="ECO:0000256" key="2">
    <source>
        <dbReference type="SAM" id="Phobius"/>
    </source>
</evidence>
<keyword evidence="2" id="KW-1133">Transmembrane helix</keyword>
<sequence length="296" mass="32332">MSQASGTDVVEDQLTHNDEPPPQIDAVGPIEEETINIEPLAELPPGISNAEPSQPSGPHIQGSTPNVPPVGDSASEREKVELANVMKQVLDILQDSTIASKIGKDKRSRFWGVYKRVAEEHDGEFLERYTTDMDIVLIFSGLFSAVSTGFIVAMESNLNPDPSDTTNALLKQIVQIGLGNLAEAGTAPVDPGSTWSPSALAVRIQMVAYASLSMSLLAAFGAVLGKQWLGYYKSNRYGRGSEEERGKRRQEKFDGIVTWYFDAVVQCFPVILQISLLLFGIALGANMWYEQRSIAW</sequence>
<dbReference type="Pfam" id="PF20153">
    <property type="entry name" value="DUF6535"/>
    <property type="match status" value="1"/>
</dbReference>
<evidence type="ECO:0000313" key="4">
    <source>
        <dbReference type="EMBL" id="KAG1902443.1"/>
    </source>
</evidence>
<comment type="caution">
    <text evidence="4">The sequence shown here is derived from an EMBL/GenBank/DDBJ whole genome shotgun (WGS) entry which is preliminary data.</text>
</comment>
<dbReference type="EMBL" id="JABBWK010000017">
    <property type="protein sequence ID" value="KAG1902443.1"/>
    <property type="molecule type" value="Genomic_DNA"/>
</dbReference>
<dbReference type="InterPro" id="IPR045338">
    <property type="entry name" value="DUF6535"/>
</dbReference>
<feature type="region of interest" description="Disordered" evidence="1">
    <location>
        <begin position="42"/>
        <end position="75"/>
    </location>
</feature>
<gene>
    <name evidence="4" type="ORF">F5891DRAFT_1106968</name>
</gene>
<evidence type="ECO:0000313" key="5">
    <source>
        <dbReference type="Proteomes" id="UP001195769"/>
    </source>
</evidence>
<feature type="domain" description="DUF6535" evidence="3">
    <location>
        <begin position="111"/>
        <end position="288"/>
    </location>
</feature>
<keyword evidence="2" id="KW-0472">Membrane</keyword>
<dbReference type="GeneID" id="64657965"/>
<name>A0AAD4HMU0_9AGAM</name>
<feature type="non-terminal residue" evidence="4">
    <location>
        <position position="296"/>
    </location>
</feature>
<feature type="compositionally biased region" description="Polar residues" evidence="1">
    <location>
        <begin position="50"/>
        <end position="65"/>
    </location>
</feature>
<evidence type="ECO:0000259" key="3">
    <source>
        <dbReference type="Pfam" id="PF20153"/>
    </source>
</evidence>
<dbReference type="AlphaFoldDB" id="A0AAD4HMU0"/>
<keyword evidence="2" id="KW-0812">Transmembrane</keyword>
<dbReference type="Proteomes" id="UP001195769">
    <property type="component" value="Unassembled WGS sequence"/>
</dbReference>
<proteinExistence type="predicted"/>
<feature type="transmembrane region" description="Helical" evidence="2">
    <location>
        <begin position="135"/>
        <end position="154"/>
    </location>
</feature>
<protein>
    <recommendedName>
        <fullName evidence="3">DUF6535 domain-containing protein</fullName>
    </recommendedName>
</protein>
<keyword evidence="5" id="KW-1185">Reference proteome</keyword>
<feature type="transmembrane region" description="Helical" evidence="2">
    <location>
        <begin position="257"/>
        <end position="283"/>
    </location>
</feature>
<organism evidence="4 5">
    <name type="scientific">Suillus fuscotomentosus</name>
    <dbReference type="NCBI Taxonomy" id="1912939"/>
    <lineage>
        <taxon>Eukaryota</taxon>
        <taxon>Fungi</taxon>
        <taxon>Dikarya</taxon>
        <taxon>Basidiomycota</taxon>
        <taxon>Agaricomycotina</taxon>
        <taxon>Agaricomycetes</taxon>
        <taxon>Agaricomycetidae</taxon>
        <taxon>Boletales</taxon>
        <taxon>Suillineae</taxon>
        <taxon>Suillaceae</taxon>
        <taxon>Suillus</taxon>
    </lineage>
</organism>
<dbReference type="RefSeq" id="XP_041228018.1">
    <property type="nucleotide sequence ID" value="XM_041363667.1"/>
</dbReference>
<accession>A0AAD4HMU0</accession>
<evidence type="ECO:0000256" key="1">
    <source>
        <dbReference type="SAM" id="MobiDB-lite"/>
    </source>
</evidence>